<dbReference type="InterPro" id="IPR002016">
    <property type="entry name" value="Haem_peroxidase"/>
</dbReference>
<evidence type="ECO:0000256" key="5">
    <source>
        <dbReference type="ARBA" id="ARBA00022723"/>
    </source>
</evidence>
<gene>
    <name evidence="13" type="ORF">BAE44_0007502</name>
</gene>
<accession>A0A1E5W293</accession>
<comment type="cofactor">
    <cofactor evidence="10">
        <name>heme b</name>
        <dbReference type="ChEBI" id="CHEBI:60344"/>
    </cofactor>
    <text evidence="10">Binds 1 heme b (iron(II)-protoporphyrin IX) group per subunit.</text>
</comment>
<dbReference type="STRING" id="888268.A0A1E5W293"/>
<comment type="similarity">
    <text evidence="11">Belongs to the peroxidase family.</text>
</comment>
<dbReference type="GO" id="GO:0046872">
    <property type="term" value="F:metal ion binding"/>
    <property type="evidence" value="ECO:0007669"/>
    <property type="project" value="UniProtKB-KW"/>
</dbReference>
<feature type="binding site" evidence="10">
    <location>
        <position position="20"/>
    </location>
    <ligand>
        <name>Ca(2+)</name>
        <dbReference type="ChEBI" id="CHEBI:29108"/>
        <label>2</label>
    </ligand>
</feature>
<dbReference type="GO" id="GO:0006979">
    <property type="term" value="P:response to oxidative stress"/>
    <property type="evidence" value="ECO:0007669"/>
    <property type="project" value="InterPro"/>
</dbReference>
<keyword evidence="4" id="KW-0349">Heme</keyword>
<evidence type="ECO:0000313" key="14">
    <source>
        <dbReference type="Proteomes" id="UP000095767"/>
    </source>
</evidence>
<dbReference type="Gene3D" id="1.10.420.10">
    <property type="entry name" value="Peroxidase, domain 2"/>
    <property type="match status" value="2"/>
</dbReference>
<comment type="cofactor">
    <cofactor evidence="10">
        <name>Ca(2+)</name>
        <dbReference type="ChEBI" id="CHEBI:29108"/>
    </cofactor>
    <text evidence="10">Binds 2 calcium ions per subunit.</text>
</comment>
<keyword evidence="5 10" id="KW-0479">Metal-binding</keyword>
<reference evidence="13 14" key="1">
    <citation type="submission" date="2016-09" db="EMBL/GenBank/DDBJ databases">
        <title>The draft genome of Dichanthelium oligosanthes: A C3 panicoid grass species.</title>
        <authorList>
            <person name="Studer A.J."/>
            <person name="Schnable J.C."/>
            <person name="Brutnell T.P."/>
        </authorList>
    </citation>
    <scope>NUCLEOTIDE SEQUENCE [LARGE SCALE GENOMIC DNA]</scope>
    <source>
        <strain evidence="14">cv. Kellogg 1175</strain>
        <tissue evidence="13">Leaf</tissue>
    </source>
</reference>
<evidence type="ECO:0000256" key="4">
    <source>
        <dbReference type="ARBA" id="ARBA00022617"/>
    </source>
</evidence>
<feature type="binding site" description="axial binding residue" evidence="10">
    <location>
        <position position="19"/>
    </location>
    <ligand>
        <name>heme b</name>
        <dbReference type="ChEBI" id="CHEBI:60344"/>
    </ligand>
    <ligandPart>
        <name>Fe</name>
        <dbReference type="ChEBI" id="CHEBI:18248"/>
    </ligandPart>
</feature>
<dbReference type="PANTHER" id="PTHR31517:SF17">
    <property type="entry name" value="PEROXIDASE 6"/>
    <property type="match status" value="1"/>
</dbReference>
<comment type="caution">
    <text evidence="13">The sequence shown here is derived from an EMBL/GenBank/DDBJ whole genome shotgun (WGS) entry which is preliminary data.</text>
</comment>
<evidence type="ECO:0000256" key="2">
    <source>
        <dbReference type="ARBA" id="ARBA00004613"/>
    </source>
</evidence>
<evidence type="ECO:0000313" key="13">
    <source>
        <dbReference type="EMBL" id="OEL31475.1"/>
    </source>
</evidence>
<evidence type="ECO:0000256" key="10">
    <source>
        <dbReference type="PIRSR" id="PIRSR600823-3"/>
    </source>
</evidence>
<dbReference type="OrthoDB" id="2113341at2759"/>
<evidence type="ECO:0000256" key="3">
    <source>
        <dbReference type="ARBA" id="ARBA00022559"/>
    </source>
</evidence>
<comment type="catalytic activity">
    <reaction evidence="1">
        <text>2 a phenolic donor + H2O2 = 2 a phenolic radical donor + 2 H2O</text>
        <dbReference type="Rhea" id="RHEA:56136"/>
        <dbReference type="ChEBI" id="CHEBI:15377"/>
        <dbReference type="ChEBI" id="CHEBI:16240"/>
        <dbReference type="ChEBI" id="CHEBI:139520"/>
        <dbReference type="ChEBI" id="CHEBI:139521"/>
        <dbReference type="EC" id="1.11.1.7"/>
    </reaction>
</comment>
<feature type="domain" description="Plant heme peroxidase family profile" evidence="12">
    <location>
        <begin position="1"/>
        <end position="117"/>
    </location>
</feature>
<dbReference type="GO" id="GO:0140825">
    <property type="term" value="F:lactoperoxidase activity"/>
    <property type="evidence" value="ECO:0007669"/>
    <property type="project" value="UniProtKB-EC"/>
</dbReference>
<comment type="subcellular location">
    <subcellularLocation>
        <location evidence="2">Secreted</location>
    </subcellularLocation>
</comment>
<name>A0A1E5W293_9POAL</name>
<evidence type="ECO:0000256" key="11">
    <source>
        <dbReference type="RuleBase" id="RU004241"/>
    </source>
</evidence>
<evidence type="ECO:0000256" key="8">
    <source>
        <dbReference type="ARBA" id="ARBA00023004"/>
    </source>
</evidence>
<sequence>MFAAKGFTAQELVVLSDAHTLGFAHCNEFTDRIFGRAKGGAAAAPHDPAMNLAAAAWAYSARTQELWTDPRTRLAVQRYAANQTDFFADLFTIVKLGVQGVKTGRDGEVRRRCDMFNGNPIPRG</sequence>
<evidence type="ECO:0000256" key="9">
    <source>
        <dbReference type="ARBA" id="ARBA00023324"/>
    </source>
</evidence>
<keyword evidence="8 10" id="KW-0408">Iron</keyword>
<evidence type="ECO:0000256" key="7">
    <source>
        <dbReference type="ARBA" id="ARBA00023002"/>
    </source>
</evidence>
<dbReference type="Gene3D" id="1.10.520.10">
    <property type="match status" value="1"/>
</dbReference>
<evidence type="ECO:0000259" key="12">
    <source>
        <dbReference type="PROSITE" id="PS50873"/>
    </source>
</evidence>
<evidence type="ECO:0000256" key="6">
    <source>
        <dbReference type="ARBA" id="ARBA00022837"/>
    </source>
</evidence>
<dbReference type="InterPro" id="IPR000823">
    <property type="entry name" value="Peroxidase_pln"/>
</dbReference>
<dbReference type="Proteomes" id="UP000095767">
    <property type="component" value="Unassembled WGS sequence"/>
</dbReference>
<organism evidence="13 14">
    <name type="scientific">Dichanthelium oligosanthes</name>
    <dbReference type="NCBI Taxonomy" id="888268"/>
    <lineage>
        <taxon>Eukaryota</taxon>
        <taxon>Viridiplantae</taxon>
        <taxon>Streptophyta</taxon>
        <taxon>Embryophyta</taxon>
        <taxon>Tracheophyta</taxon>
        <taxon>Spermatophyta</taxon>
        <taxon>Magnoliopsida</taxon>
        <taxon>Liliopsida</taxon>
        <taxon>Poales</taxon>
        <taxon>Poaceae</taxon>
        <taxon>PACMAD clade</taxon>
        <taxon>Panicoideae</taxon>
        <taxon>Panicodae</taxon>
        <taxon>Paniceae</taxon>
        <taxon>Dichantheliinae</taxon>
        <taxon>Dichanthelium</taxon>
    </lineage>
</organism>
<keyword evidence="6 10" id="KW-0106">Calcium</keyword>
<dbReference type="PANTHER" id="PTHR31517">
    <property type="match status" value="1"/>
</dbReference>
<keyword evidence="3" id="KW-0575">Peroxidase</keyword>
<dbReference type="EMBL" id="LWDX02023306">
    <property type="protein sequence ID" value="OEL31475.1"/>
    <property type="molecule type" value="Genomic_DNA"/>
</dbReference>
<keyword evidence="14" id="KW-1185">Reference proteome</keyword>
<keyword evidence="9" id="KW-0376">Hydrogen peroxide</keyword>
<dbReference type="PROSITE" id="PS50873">
    <property type="entry name" value="PEROXIDASE_4"/>
    <property type="match status" value="1"/>
</dbReference>
<proteinExistence type="inferred from homology"/>
<dbReference type="Pfam" id="PF00141">
    <property type="entry name" value="peroxidase"/>
    <property type="match status" value="1"/>
</dbReference>
<keyword evidence="7" id="KW-0560">Oxidoreductase</keyword>
<dbReference type="SUPFAM" id="SSF48113">
    <property type="entry name" value="Heme-dependent peroxidases"/>
    <property type="match status" value="1"/>
</dbReference>
<dbReference type="AlphaFoldDB" id="A0A1E5W293"/>
<protein>
    <recommendedName>
        <fullName evidence="12">Plant heme peroxidase family profile domain-containing protein</fullName>
    </recommendedName>
</protein>
<dbReference type="InterPro" id="IPR010255">
    <property type="entry name" value="Haem_peroxidase_sf"/>
</dbReference>
<evidence type="ECO:0000256" key="1">
    <source>
        <dbReference type="ARBA" id="ARBA00000189"/>
    </source>
</evidence>
<dbReference type="GO" id="GO:0042744">
    <property type="term" value="P:hydrogen peroxide catabolic process"/>
    <property type="evidence" value="ECO:0007669"/>
    <property type="project" value="UniProtKB-KW"/>
</dbReference>
<dbReference type="GO" id="GO:0020037">
    <property type="term" value="F:heme binding"/>
    <property type="evidence" value="ECO:0007669"/>
    <property type="project" value="InterPro"/>
</dbReference>
<dbReference type="GO" id="GO:0005576">
    <property type="term" value="C:extracellular region"/>
    <property type="evidence" value="ECO:0007669"/>
    <property type="project" value="UniProtKB-SubCell"/>
</dbReference>